<gene>
    <name evidence="1" type="ORF">ACFSQ0_10020</name>
</gene>
<accession>A0ABW5SG69</accession>
<name>A0ABW5SG69_9FLAO</name>
<protein>
    <submittedName>
        <fullName evidence="1">Uncharacterized protein</fullName>
    </submittedName>
</protein>
<dbReference type="InterPro" id="IPR021109">
    <property type="entry name" value="Peptidase_aspartic_dom_sf"/>
</dbReference>
<dbReference type="Proteomes" id="UP001597357">
    <property type="component" value="Unassembled WGS sequence"/>
</dbReference>
<dbReference type="EMBL" id="JBHULZ010000041">
    <property type="protein sequence ID" value="MFD2698329.1"/>
    <property type="molecule type" value="Genomic_DNA"/>
</dbReference>
<keyword evidence="2" id="KW-1185">Reference proteome</keyword>
<dbReference type="RefSeq" id="WP_379047714.1">
    <property type="nucleotide sequence ID" value="NZ_JBHULZ010000041.1"/>
</dbReference>
<comment type="caution">
    <text evidence="1">The sequence shown here is derived from an EMBL/GenBank/DDBJ whole genome shotgun (WGS) entry which is preliminary data.</text>
</comment>
<evidence type="ECO:0000313" key="1">
    <source>
        <dbReference type="EMBL" id="MFD2698329.1"/>
    </source>
</evidence>
<organism evidence="1 2">
    <name type="scientific">Mesonia sediminis</name>
    <dbReference type="NCBI Taxonomy" id="1703946"/>
    <lineage>
        <taxon>Bacteria</taxon>
        <taxon>Pseudomonadati</taxon>
        <taxon>Bacteroidota</taxon>
        <taxon>Flavobacteriia</taxon>
        <taxon>Flavobacteriales</taxon>
        <taxon>Flavobacteriaceae</taxon>
        <taxon>Mesonia</taxon>
    </lineage>
</organism>
<sequence length="54" mass="6149">MKEIELVLFDLSHVNLALEQYESEQIHGIIGADILLATNAVIDYETQSMFLKLQ</sequence>
<proteinExistence type="predicted"/>
<dbReference type="Gene3D" id="2.40.70.10">
    <property type="entry name" value="Acid Proteases"/>
    <property type="match status" value="1"/>
</dbReference>
<evidence type="ECO:0000313" key="2">
    <source>
        <dbReference type="Proteomes" id="UP001597357"/>
    </source>
</evidence>
<reference evidence="2" key="1">
    <citation type="journal article" date="2019" name="Int. J. Syst. Evol. Microbiol.">
        <title>The Global Catalogue of Microorganisms (GCM) 10K type strain sequencing project: providing services to taxonomists for standard genome sequencing and annotation.</title>
        <authorList>
            <consortium name="The Broad Institute Genomics Platform"/>
            <consortium name="The Broad Institute Genome Sequencing Center for Infectious Disease"/>
            <person name="Wu L."/>
            <person name="Ma J."/>
        </authorList>
    </citation>
    <scope>NUCLEOTIDE SEQUENCE [LARGE SCALE GENOMIC DNA]</scope>
    <source>
        <strain evidence="2">KCTC 42255</strain>
    </source>
</reference>